<accession>A0A5R9C1R3</accession>
<dbReference type="GO" id="GO:0003677">
    <property type="term" value="F:DNA binding"/>
    <property type="evidence" value="ECO:0007669"/>
    <property type="project" value="InterPro"/>
</dbReference>
<feature type="domain" description="YtxK-like N-terminal helical" evidence="2">
    <location>
        <begin position="7"/>
        <end position="89"/>
    </location>
</feature>
<reference evidence="3 4" key="1">
    <citation type="submission" date="2019-05" db="EMBL/GenBank/DDBJ databases">
        <title>The metagenome of a microbial culture collection derived from dairy environment covers the genomic content of the human microbiome.</title>
        <authorList>
            <person name="Roder T."/>
            <person name="Wuthrich D."/>
            <person name="Sattari Z."/>
            <person name="Von Ah U."/>
            <person name="Bar C."/>
            <person name="Ronchi F."/>
            <person name="Macpherson A.J."/>
            <person name="Ganal-Vonarburg S.C."/>
            <person name="Bruggmann R."/>
            <person name="Vergeres G."/>
        </authorList>
    </citation>
    <scope>NUCLEOTIDE SEQUENCE [LARGE SCALE GENOMIC DNA]</scope>
    <source>
        <strain evidence="3 4">FAM 24235</strain>
    </source>
</reference>
<dbReference type="PIRSF" id="PIRSF026567">
    <property type="entry name" value="Adenine_mtase_bact_prd"/>
    <property type="match status" value="1"/>
</dbReference>
<keyword evidence="3" id="KW-0489">Methyltransferase</keyword>
<dbReference type="SUPFAM" id="SSF53335">
    <property type="entry name" value="S-adenosyl-L-methionine-dependent methyltransferases"/>
    <property type="match status" value="1"/>
</dbReference>
<sequence>MSTDKIETVYHTLDQSSQVLKEELNISYLEALIETGENLLDDKTVRVLEGKPSKESQIQLNSIYEQLALSEISPSEVRQGIQLSILKGMREDYVQPNHQMTPDSIGSLMAYIVETIAPPKTTTYHLLDLSVGTGNLLYTIYYFLKKDNRLIQLSGIDNDDLLLSLAAISAALQNLTINLTHQDALSNLLIDPADSVVSDLPIGYYPIDEQAKDYETSFNSGHSYTHYLMIEQGMRYLKDGGFGFYLVPANLFETEEAKSLLDYIQKVGYFQGMITLPKEIFKTEQSRKSILILQKKGQNTVQAKEVLLATTPDFKNIAAMQEFLKEINQWKKTQFNESFKNKEERNE</sequence>
<dbReference type="GO" id="GO:0008170">
    <property type="term" value="F:N-methyltransferase activity"/>
    <property type="evidence" value="ECO:0007669"/>
    <property type="project" value="InterPro"/>
</dbReference>
<dbReference type="PANTHER" id="PTHR41313:SF1">
    <property type="entry name" value="DNA METHYLASE ADENINE-SPECIFIC DOMAIN-CONTAINING PROTEIN"/>
    <property type="match status" value="1"/>
</dbReference>
<keyword evidence="3" id="KW-0808">Transferase</keyword>
<dbReference type="InterPro" id="IPR016843">
    <property type="entry name" value="S-AdoMet-dep_Ade-MeTrfase_prd"/>
</dbReference>
<dbReference type="Gene3D" id="1.10.150.470">
    <property type="match status" value="1"/>
</dbReference>
<feature type="domain" description="DNA methylase adenine-specific" evidence="1">
    <location>
        <begin position="101"/>
        <end position="343"/>
    </location>
</feature>
<organism evidence="3 4">
    <name type="scientific">Marinilactibacillus psychrotolerans</name>
    <dbReference type="NCBI Taxonomy" id="191770"/>
    <lineage>
        <taxon>Bacteria</taxon>
        <taxon>Bacillati</taxon>
        <taxon>Bacillota</taxon>
        <taxon>Bacilli</taxon>
        <taxon>Lactobacillales</taxon>
        <taxon>Carnobacteriaceae</taxon>
        <taxon>Marinilactibacillus</taxon>
    </lineage>
</organism>
<dbReference type="InterPro" id="IPR003356">
    <property type="entry name" value="DNA_methylase_A-5"/>
</dbReference>
<name>A0A5R9C1R3_9LACT</name>
<comment type="caution">
    <text evidence="3">The sequence shown here is derived from an EMBL/GenBank/DDBJ whole genome shotgun (WGS) entry which is preliminary data.</text>
</comment>
<evidence type="ECO:0000313" key="3">
    <source>
        <dbReference type="EMBL" id="TLQ06646.1"/>
    </source>
</evidence>
<gene>
    <name evidence="3" type="ORF">FEZ48_09110</name>
</gene>
<proteinExistence type="predicted"/>
<evidence type="ECO:0000259" key="2">
    <source>
        <dbReference type="Pfam" id="PF21106"/>
    </source>
</evidence>
<dbReference type="EMBL" id="VBTE01000027">
    <property type="protein sequence ID" value="TLQ06646.1"/>
    <property type="molecule type" value="Genomic_DNA"/>
</dbReference>
<dbReference type="GO" id="GO:0032259">
    <property type="term" value="P:methylation"/>
    <property type="evidence" value="ECO:0007669"/>
    <property type="project" value="UniProtKB-KW"/>
</dbReference>
<dbReference type="RefSeq" id="WP_138472321.1">
    <property type="nucleotide sequence ID" value="NZ_JBGQQF010000096.1"/>
</dbReference>
<dbReference type="InterPro" id="IPR052933">
    <property type="entry name" value="DNA_Protect_Modify"/>
</dbReference>
<dbReference type="InterPro" id="IPR029063">
    <property type="entry name" value="SAM-dependent_MTases_sf"/>
</dbReference>
<protein>
    <submittedName>
        <fullName evidence="3">Class I SAM-dependent methyltransferase</fullName>
    </submittedName>
</protein>
<dbReference type="Pfam" id="PF21106">
    <property type="entry name" value="YtxK_like"/>
    <property type="match status" value="1"/>
</dbReference>
<dbReference type="Proteomes" id="UP000307201">
    <property type="component" value="Unassembled WGS sequence"/>
</dbReference>
<dbReference type="InterPro" id="IPR048375">
    <property type="entry name" value="YtxK-like_N"/>
</dbReference>
<dbReference type="Pfam" id="PF02384">
    <property type="entry name" value="N6_Mtase"/>
    <property type="match status" value="1"/>
</dbReference>
<evidence type="ECO:0000313" key="4">
    <source>
        <dbReference type="Proteomes" id="UP000307201"/>
    </source>
</evidence>
<dbReference type="Gene3D" id="3.40.50.150">
    <property type="entry name" value="Vaccinia Virus protein VP39"/>
    <property type="match status" value="1"/>
</dbReference>
<dbReference type="STRING" id="191770.SAMN04488013_10184"/>
<evidence type="ECO:0000259" key="1">
    <source>
        <dbReference type="Pfam" id="PF02384"/>
    </source>
</evidence>
<dbReference type="AlphaFoldDB" id="A0A5R9C1R3"/>
<dbReference type="PANTHER" id="PTHR41313">
    <property type="entry name" value="ADENINE-SPECIFIC METHYLTRANSFERASE"/>
    <property type="match status" value="1"/>
</dbReference>
<dbReference type="OrthoDB" id="9788159at2"/>